<dbReference type="Gene3D" id="3.30.950.10">
    <property type="entry name" value="Methyltransferase, Cobalt-precorrin-4 Transmethylase, Domain 2"/>
    <property type="match status" value="1"/>
</dbReference>
<evidence type="ECO:0000313" key="7">
    <source>
        <dbReference type="EMBL" id="QUC07211.1"/>
    </source>
</evidence>
<evidence type="ECO:0000256" key="1">
    <source>
        <dbReference type="ARBA" id="ARBA00004953"/>
    </source>
</evidence>
<dbReference type="PANTHER" id="PTHR43467:SF1">
    <property type="entry name" value="PRECORRIN-6A SYNTHASE [DEACETYLATING]"/>
    <property type="match status" value="1"/>
</dbReference>
<dbReference type="InterPro" id="IPR014777">
    <property type="entry name" value="4pyrrole_Mease_sub1"/>
</dbReference>
<evidence type="ECO:0000256" key="3">
    <source>
        <dbReference type="ARBA" id="ARBA00022603"/>
    </source>
</evidence>
<dbReference type="InterPro" id="IPR035996">
    <property type="entry name" value="4pyrrol_Methylase_sf"/>
</dbReference>
<proteinExistence type="predicted"/>
<dbReference type="PANTHER" id="PTHR43467">
    <property type="entry name" value="COBALT-PRECORRIN-2 C(20)-METHYLTRANSFERASE"/>
    <property type="match status" value="1"/>
</dbReference>
<dbReference type="InterPro" id="IPR012797">
    <property type="entry name" value="CobF"/>
</dbReference>
<dbReference type="InterPro" id="IPR000878">
    <property type="entry name" value="4pyrrol_Mease"/>
</dbReference>
<evidence type="ECO:0000256" key="2">
    <source>
        <dbReference type="ARBA" id="ARBA00022573"/>
    </source>
</evidence>
<name>A0ABX7Y2X5_9ACTN</name>
<dbReference type="GO" id="GO:0043819">
    <property type="term" value="F:precorrin-6A synthase (deacetylating) activity"/>
    <property type="evidence" value="ECO:0007669"/>
    <property type="project" value="UniProtKB-EC"/>
</dbReference>
<dbReference type="PIRSF" id="PIRSF036525">
    <property type="entry name" value="CobF"/>
    <property type="match status" value="1"/>
</dbReference>
<sequence>MKVNIIGIGAGNPAHLTGEAIAAMREVDVFLVADKGEVKADLVDARRALCEEHLEPGSYRFVAVDDPKRGPDAERNKEQYEAGVADWHAARARGYAEVMRGLPEGSVVGFLVWGDPAFYDSTIRIVERIREFTDVEPHVIPGITAFQALAAAHGIVLHEVGGPVHITTGRRLVDEWQPGLGMTVVMLDGHLKVQHLVDKAADATIWWAANLGLESQQLRSGRLADVIDDIIATRARIREDHGWVMDVYAFTLAE</sequence>
<keyword evidence="5" id="KW-0949">S-adenosyl-L-methionine</keyword>
<evidence type="ECO:0000259" key="6">
    <source>
        <dbReference type="Pfam" id="PF00590"/>
    </source>
</evidence>
<evidence type="ECO:0000256" key="4">
    <source>
        <dbReference type="ARBA" id="ARBA00022679"/>
    </source>
</evidence>
<keyword evidence="3 7" id="KW-0489">Methyltransferase</keyword>
<dbReference type="Proteomes" id="UP000678513">
    <property type="component" value="Chromosome"/>
</dbReference>
<comment type="pathway">
    <text evidence="1">Cofactor biosynthesis; adenosylcobalamin biosynthesis.</text>
</comment>
<dbReference type="Gene3D" id="3.40.1010.10">
    <property type="entry name" value="Cobalt-precorrin-4 Transmethylase, Domain 1"/>
    <property type="match status" value="1"/>
</dbReference>
<dbReference type="NCBIfam" id="TIGR02434">
    <property type="entry name" value="CobF"/>
    <property type="match status" value="1"/>
</dbReference>
<evidence type="ECO:0000256" key="5">
    <source>
        <dbReference type="ARBA" id="ARBA00022691"/>
    </source>
</evidence>
<protein>
    <submittedName>
        <fullName evidence="7">Precorrin-6A synthase (Deacetylating)</fullName>
        <ecNumber evidence="7">2.1.1.152</ecNumber>
    </submittedName>
</protein>
<gene>
    <name evidence="7" type="primary">cobF</name>
    <name evidence="7" type="ORF">J5A65_09670</name>
</gene>
<keyword evidence="2" id="KW-0169">Cobalamin biosynthesis</keyword>
<accession>A0ABX7Y2X5</accession>
<dbReference type="CDD" id="cd11643">
    <property type="entry name" value="Precorrin-6A-synthase"/>
    <property type="match status" value="1"/>
</dbReference>
<reference evidence="7 8" key="1">
    <citation type="submission" date="2021-03" db="EMBL/GenBank/DDBJ databases">
        <title>Human Oral Microbial Genomes.</title>
        <authorList>
            <person name="Johnston C.D."/>
            <person name="Chen T."/>
            <person name="Dewhirst F.E."/>
        </authorList>
    </citation>
    <scope>NUCLEOTIDE SEQUENCE [LARGE SCALE GENOMIC DNA]</scope>
    <source>
        <strain evidence="7 8">DSMZ 100122</strain>
    </source>
</reference>
<feature type="domain" description="Tetrapyrrole methylase" evidence="6">
    <location>
        <begin position="2"/>
        <end position="226"/>
    </location>
</feature>
<dbReference type="RefSeq" id="WP_212321510.1">
    <property type="nucleotide sequence ID" value="NZ_AP024463.1"/>
</dbReference>
<evidence type="ECO:0000313" key="8">
    <source>
        <dbReference type="Proteomes" id="UP000678513"/>
    </source>
</evidence>
<dbReference type="InterPro" id="IPR014776">
    <property type="entry name" value="4pyrrole_Mease_sub2"/>
</dbReference>
<dbReference type="EC" id="2.1.1.152" evidence="7"/>
<keyword evidence="4 7" id="KW-0808">Transferase</keyword>
<dbReference type="EMBL" id="CP072384">
    <property type="protein sequence ID" value="QUC07211.1"/>
    <property type="molecule type" value="Genomic_DNA"/>
</dbReference>
<dbReference type="Pfam" id="PF00590">
    <property type="entry name" value="TP_methylase"/>
    <property type="match status" value="1"/>
</dbReference>
<dbReference type="SUPFAM" id="SSF53790">
    <property type="entry name" value="Tetrapyrrole methylase"/>
    <property type="match status" value="1"/>
</dbReference>
<dbReference type="GO" id="GO:0032259">
    <property type="term" value="P:methylation"/>
    <property type="evidence" value="ECO:0007669"/>
    <property type="project" value="UniProtKB-KW"/>
</dbReference>
<keyword evidence="8" id="KW-1185">Reference proteome</keyword>
<organism evidence="7 8">
    <name type="scientific">Arachnia rubra</name>
    <dbReference type="NCBI Taxonomy" id="1547448"/>
    <lineage>
        <taxon>Bacteria</taxon>
        <taxon>Bacillati</taxon>
        <taxon>Actinomycetota</taxon>
        <taxon>Actinomycetes</taxon>
        <taxon>Propionibacteriales</taxon>
        <taxon>Propionibacteriaceae</taxon>
        <taxon>Arachnia</taxon>
    </lineage>
</organism>